<keyword evidence="2" id="KW-0808">Transferase</keyword>
<name>A0A0S2IBK1_9CHLO</name>
<reference evidence="2" key="1">
    <citation type="journal article" date="2015" name="BMC Evol. Biol.">
        <title>Chloroplast phylogenomic analysis of chlorophyte green algae identifies a novel lineage sister to the Sphaeropleales (Chlorophyceae).</title>
        <authorList>
            <person name="Lemieux C."/>
            <person name="Vincent A.T."/>
            <person name="Labarre A."/>
            <person name="Otis C."/>
            <person name="Turmel M."/>
        </authorList>
    </citation>
    <scope>NUCLEOTIDE SEQUENCE</scope>
</reference>
<dbReference type="NCBIfam" id="TIGR04416">
    <property type="entry name" value="group_II_RT_mat"/>
    <property type="match status" value="1"/>
</dbReference>
<keyword evidence="2" id="KW-0548">Nucleotidyltransferase</keyword>
<dbReference type="SUPFAM" id="SSF56672">
    <property type="entry name" value="DNA/RNA polymerases"/>
    <property type="match status" value="1"/>
</dbReference>
<sequence>MSKLLNNKAWKEICWQGVDERIYRIQSRIYKARKSGNIQKTHWLQNKLIHSADAKLSAVRLVTTLNRGKNTAGIDGARKLNDKEKMILARNLSLNGKAQPIRRVWIPKPGKTEKRPLGIPTVQDRAKQALAKLALEPEWEAIFEPNSYGFRPGRSTHDAIEAIFSCLHHGRPKLIYDADIRKCFDRINHDALINKLKTFPLMKNQIQAWLKAGVMESFAKRNKEQTTPTEMGTPQGGVISPLLANIAMHGLEEHLKDFVSNLKINPRPNAFGKEKKRQALGVIRYADDFVIIHENKEIMPLCIAEAKNWLIKMGLEISEEKSSIRDSRQGIKFLGFKITLVRKAKRYKVKIVPSKDNTKRFLEKIKNVIQKSKSCSAYQLIERLRPITLGWANYFRYCECGEVFNKLNDKIFRKLRAWVFRRDTRNGRRFVKEKYFPSNKTYTYDGRKHQNNWILNGKQKDKGGQIKENILPSISWVKSCKHVKILGSRSPFDGDNVYWAIRNLKYSNLPVRVKRLLKSQKGKCTICKKKFTVLDKMEVDHITPTFKGGKDRYDNLQLLHVQCHVNKTAADLKT</sequence>
<dbReference type="InterPro" id="IPR002711">
    <property type="entry name" value="HNH"/>
</dbReference>
<dbReference type="InterPro" id="IPR051083">
    <property type="entry name" value="GrpII_Intron_Splice-Mob/Def"/>
</dbReference>
<accession>A0A0S2IBK1</accession>
<dbReference type="PROSITE" id="PS50878">
    <property type="entry name" value="RT_POL"/>
    <property type="match status" value="1"/>
</dbReference>
<dbReference type="InterPro" id="IPR003615">
    <property type="entry name" value="HNH_nuc"/>
</dbReference>
<dbReference type="InterPro" id="IPR030931">
    <property type="entry name" value="Group_II_RT_mat"/>
</dbReference>
<keyword evidence="2" id="KW-0150">Chloroplast</keyword>
<gene>
    <name evidence="2" type="primary">orf574</name>
</gene>
<dbReference type="PANTHER" id="PTHR34047">
    <property type="entry name" value="NUCLEAR INTRON MATURASE 1, MITOCHONDRIAL-RELATED"/>
    <property type="match status" value="1"/>
</dbReference>
<keyword evidence="2" id="KW-0934">Plastid</keyword>
<dbReference type="SMART" id="SM00507">
    <property type="entry name" value="HNHc"/>
    <property type="match status" value="1"/>
</dbReference>
<dbReference type="InterPro" id="IPR013597">
    <property type="entry name" value="Mat_intron_G2"/>
</dbReference>
<dbReference type="CDD" id="cd01651">
    <property type="entry name" value="RT_G2_intron"/>
    <property type="match status" value="1"/>
</dbReference>
<dbReference type="GO" id="GO:0003964">
    <property type="term" value="F:RNA-directed DNA polymerase activity"/>
    <property type="evidence" value="ECO:0007669"/>
    <property type="project" value="UniProtKB-KW"/>
</dbReference>
<dbReference type="Pfam" id="PF01844">
    <property type="entry name" value="HNH"/>
    <property type="match status" value="1"/>
</dbReference>
<dbReference type="InterPro" id="IPR043502">
    <property type="entry name" value="DNA/RNA_pol_sf"/>
</dbReference>
<geneLocation type="chloroplast" evidence="2"/>
<dbReference type="EMBL" id="KT624654">
    <property type="protein sequence ID" value="ALO20869.1"/>
    <property type="molecule type" value="Genomic_DNA"/>
</dbReference>
<evidence type="ECO:0000313" key="2">
    <source>
        <dbReference type="EMBL" id="ALO20869.1"/>
    </source>
</evidence>
<dbReference type="InterPro" id="IPR000477">
    <property type="entry name" value="RT_dom"/>
</dbReference>
<keyword evidence="2" id="KW-0695">RNA-directed DNA polymerase</keyword>
<evidence type="ECO:0000259" key="1">
    <source>
        <dbReference type="PROSITE" id="PS50878"/>
    </source>
</evidence>
<protein>
    <submittedName>
        <fullName evidence="2">Putative reverse transcriptase</fullName>
    </submittedName>
</protein>
<proteinExistence type="predicted"/>
<dbReference type="InterPro" id="IPR025960">
    <property type="entry name" value="RVT_N"/>
</dbReference>
<dbReference type="Pfam" id="PF08388">
    <property type="entry name" value="GIIM"/>
    <property type="match status" value="1"/>
</dbReference>
<dbReference type="CDD" id="cd00085">
    <property type="entry name" value="HNHc"/>
    <property type="match status" value="1"/>
</dbReference>
<dbReference type="GO" id="GO:0003676">
    <property type="term" value="F:nucleic acid binding"/>
    <property type="evidence" value="ECO:0007669"/>
    <property type="project" value="InterPro"/>
</dbReference>
<feature type="domain" description="Reverse transcriptase" evidence="1">
    <location>
        <begin position="87"/>
        <end position="338"/>
    </location>
</feature>
<dbReference type="Pfam" id="PF13655">
    <property type="entry name" value="RVT_N"/>
    <property type="match status" value="1"/>
</dbReference>
<dbReference type="Pfam" id="PF00078">
    <property type="entry name" value="RVT_1"/>
    <property type="match status" value="1"/>
</dbReference>
<organism evidence="2">
    <name type="scientific">Chlamydomonas nivalis</name>
    <dbReference type="NCBI Taxonomy" id="47906"/>
    <lineage>
        <taxon>Eukaryota</taxon>
        <taxon>Viridiplantae</taxon>
        <taxon>Chlorophyta</taxon>
        <taxon>core chlorophytes</taxon>
        <taxon>Chlorophyceae</taxon>
        <taxon>CS clade</taxon>
        <taxon>Chlamydomonadales</taxon>
        <taxon>Chlamydomonadaceae</taxon>
        <taxon>Chlamydomonas</taxon>
    </lineage>
</organism>
<dbReference type="GO" id="GO:0004519">
    <property type="term" value="F:endonuclease activity"/>
    <property type="evidence" value="ECO:0007669"/>
    <property type="project" value="InterPro"/>
</dbReference>
<dbReference type="GO" id="GO:0008270">
    <property type="term" value="F:zinc ion binding"/>
    <property type="evidence" value="ECO:0007669"/>
    <property type="project" value="InterPro"/>
</dbReference>
<dbReference type="AlphaFoldDB" id="A0A0S2IBK1"/>
<dbReference type="Gene3D" id="1.10.30.50">
    <property type="match status" value="1"/>
</dbReference>
<dbReference type="PANTHER" id="PTHR34047:SF10">
    <property type="entry name" value="GROUP II INTRON-ASSOCIATED OPEN READING FRAME"/>
    <property type="match status" value="1"/>
</dbReference>